<reference evidence="4" key="1">
    <citation type="journal article" date="2013" name="Nat. Genet.">
        <title>The draft genomes of soft-shell turtle and green sea turtle yield insights into the development and evolution of the turtle-specific body plan.</title>
        <authorList>
            <person name="Wang Z."/>
            <person name="Pascual-Anaya J."/>
            <person name="Zadissa A."/>
            <person name="Li W."/>
            <person name="Niimura Y."/>
            <person name="Huang Z."/>
            <person name="Li C."/>
            <person name="White S."/>
            <person name="Xiong Z."/>
            <person name="Fang D."/>
            <person name="Wang B."/>
            <person name="Ming Y."/>
            <person name="Chen Y."/>
            <person name="Zheng Y."/>
            <person name="Kuraku S."/>
            <person name="Pignatelli M."/>
            <person name="Herrero J."/>
            <person name="Beal K."/>
            <person name="Nozawa M."/>
            <person name="Li Q."/>
            <person name="Wang J."/>
            <person name="Zhang H."/>
            <person name="Yu L."/>
            <person name="Shigenobu S."/>
            <person name="Wang J."/>
            <person name="Liu J."/>
            <person name="Flicek P."/>
            <person name="Searle S."/>
            <person name="Wang J."/>
            <person name="Kuratani S."/>
            <person name="Yin Y."/>
            <person name="Aken B."/>
            <person name="Zhang G."/>
            <person name="Irie N."/>
        </authorList>
    </citation>
    <scope>NUCLEOTIDE SEQUENCE [LARGE SCALE GENOMIC DNA]</scope>
</reference>
<dbReference type="Gene3D" id="1.10.10.60">
    <property type="entry name" value="Homeodomain-like"/>
    <property type="match status" value="1"/>
</dbReference>
<feature type="region of interest" description="Disordered" evidence="1">
    <location>
        <begin position="259"/>
        <end position="300"/>
    </location>
</feature>
<accession>M7AUZ0</accession>
<sequence>MLAALLTAPIGLERRTSCNRPNLQTRQTCLLQAPGKNIPHSEHLAALPVTDHFYPAPLACQLQYSQTSLPYGPHTGEDIIFLTPPLRLHSQRPLFFPFATAQCSCGNCNGFSESEKYWQTNTAAALKPVITSSDVPPLKSAVCDNPTFSAVIYPNHKCRIMKPEVSPCLENGEVLNFISVWGEEAVQSQLRSNRRNYDIFRQISRDMVEGGHDWDALQCRIKVKELWNAYRRAHEANSCPGAAPTTCHFYKELDAILGRDPTSSPRTTMDALEHSPTRQEEEEEQSRSEGAEEEEDTPASLDACSQELFSNQEEDLHWFSCAPVVLSEDATYADGRASPISVGLHSLQGKELEFLGPDAKPTEIYGNLSINFRGLYTGHDF</sequence>
<feature type="compositionally biased region" description="Basic and acidic residues" evidence="1">
    <location>
        <begin position="271"/>
        <end position="290"/>
    </location>
</feature>
<dbReference type="InterPro" id="IPR044822">
    <property type="entry name" value="Myb_DNA-bind_4"/>
</dbReference>
<keyword evidence="4" id="KW-1185">Reference proteome</keyword>
<evidence type="ECO:0000313" key="3">
    <source>
        <dbReference type="EMBL" id="EMP29261.1"/>
    </source>
</evidence>
<dbReference type="Pfam" id="PF13837">
    <property type="entry name" value="Myb_DNA-bind_4"/>
    <property type="match status" value="1"/>
</dbReference>
<protein>
    <recommendedName>
        <fullName evidence="2">Myb/SANT-like DNA-binding domain-containing protein</fullName>
    </recommendedName>
</protein>
<evidence type="ECO:0000313" key="4">
    <source>
        <dbReference type="Proteomes" id="UP000031443"/>
    </source>
</evidence>
<dbReference type="EMBL" id="KB557680">
    <property type="protein sequence ID" value="EMP29261.1"/>
    <property type="molecule type" value="Genomic_DNA"/>
</dbReference>
<proteinExistence type="predicted"/>
<dbReference type="PANTHER" id="PTHR47595:SF1">
    <property type="entry name" value="MYB_SANT-LIKE DNA-BINDING DOMAIN-CONTAINING PROTEIN"/>
    <property type="match status" value="1"/>
</dbReference>
<evidence type="ECO:0000256" key="1">
    <source>
        <dbReference type="SAM" id="MobiDB-lite"/>
    </source>
</evidence>
<name>M7AUZ0_CHEMY</name>
<dbReference type="PANTHER" id="PTHR47595">
    <property type="entry name" value="HEAT SHOCK 70 KDA PROTEIN 14"/>
    <property type="match status" value="1"/>
</dbReference>
<evidence type="ECO:0000259" key="2">
    <source>
        <dbReference type="Pfam" id="PF13837"/>
    </source>
</evidence>
<feature type="domain" description="Myb/SANT-like DNA-binding" evidence="2">
    <location>
        <begin position="170"/>
        <end position="256"/>
    </location>
</feature>
<dbReference type="Proteomes" id="UP000031443">
    <property type="component" value="Unassembled WGS sequence"/>
</dbReference>
<dbReference type="AlphaFoldDB" id="M7AUZ0"/>
<organism evidence="3 4">
    <name type="scientific">Chelonia mydas</name>
    <name type="common">Green sea-turtle</name>
    <name type="synonym">Chelonia agassizi</name>
    <dbReference type="NCBI Taxonomy" id="8469"/>
    <lineage>
        <taxon>Eukaryota</taxon>
        <taxon>Metazoa</taxon>
        <taxon>Chordata</taxon>
        <taxon>Craniata</taxon>
        <taxon>Vertebrata</taxon>
        <taxon>Euteleostomi</taxon>
        <taxon>Archelosauria</taxon>
        <taxon>Testudinata</taxon>
        <taxon>Testudines</taxon>
        <taxon>Cryptodira</taxon>
        <taxon>Durocryptodira</taxon>
        <taxon>Americhelydia</taxon>
        <taxon>Chelonioidea</taxon>
        <taxon>Cheloniidae</taxon>
        <taxon>Chelonia</taxon>
    </lineage>
</organism>
<gene>
    <name evidence="3" type="ORF">UY3_13636</name>
</gene>